<evidence type="ECO:0000256" key="8">
    <source>
        <dbReference type="ARBA" id="ARBA00022840"/>
    </source>
</evidence>
<dbReference type="GO" id="GO:0004765">
    <property type="term" value="F:shikimate kinase activity"/>
    <property type="evidence" value="ECO:0007669"/>
    <property type="project" value="UniProtKB-UniRule"/>
</dbReference>
<evidence type="ECO:0000256" key="2">
    <source>
        <dbReference type="ARBA" id="ARBA00006997"/>
    </source>
</evidence>
<evidence type="ECO:0000313" key="12">
    <source>
        <dbReference type="EMBL" id="MBB3127423.1"/>
    </source>
</evidence>
<comment type="subunit">
    <text evidence="11">Monomer.</text>
</comment>
<dbReference type="EMBL" id="JACHXJ010000002">
    <property type="protein sequence ID" value="MBB3127423.1"/>
    <property type="molecule type" value="Genomic_DNA"/>
</dbReference>
<evidence type="ECO:0000256" key="7">
    <source>
        <dbReference type="ARBA" id="ARBA00022777"/>
    </source>
</evidence>
<keyword evidence="7 11" id="KW-0418">Kinase</keyword>
<comment type="catalytic activity">
    <reaction evidence="10 11">
        <text>shikimate + ATP = 3-phosphoshikimate + ADP + H(+)</text>
        <dbReference type="Rhea" id="RHEA:13121"/>
        <dbReference type="ChEBI" id="CHEBI:15378"/>
        <dbReference type="ChEBI" id="CHEBI:30616"/>
        <dbReference type="ChEBI" id="CHEBI:36208"/>
        <dbReference type="ChEBI" id="CHEBI:145989"/>
        <dbReference type="ChEBI" id="CHEBI:456216"/>
        <dbReference type="EC" id="2.7.1.71"/>
    </reaction>
</comment>
<dbReference type="GO" id="GO:0000287">
    <property type="term" value="F:magnesium ion binding"/>
    <property type="evidence" value="ECO:0007669"/>
    <property type="project" value="UniProtKB-UniRule"/>
</dbReference>
<dbReference type="InterPro" id="IPR023000">
    <property type="entry name" value="Shikimate_kinase_CS"/>
</dbReference>
<keyword evidence="9 11" id="KW-0057">Aromatic amino acid biosynthesis</keyword>
<dbReference type="InterPro" id="IPR031322">
    <property type="entry name" value="Shikimate/glucono_kinase"/>
</dbReference>
<dbReference type="RefSeq" id="WP_246426536.1">
    <property type="nucleotide sequence ID" value="NZ_JACHXJ010000002.1"/>
</dbReference>
<dbReference type="PANTHER" id="PTHR21087">
    <property type="entry name" value="SHIKIMATE KINASE"/>
    <property type="match status" value="1"/>
</dbReference>
<dbReference type="EC" id="2.7.1.71" evidence="3 11"/>
<reference evidence="12 13" key="1">
    <citation type="submission" date="2020-08" db="EMBL/GenBank/DDBJ databases">
        <title>Genomic Encyclopedia of Type Strains, Phase III (KMG-III): the genomes of soil and plant-associated and newly described type strains.</title>
        <authorList>
            <person name="Whitman W."/>
        </authorList>
    </citation>
    <scope>NUCLEOTIDE SEQUENCE [LARGE SCALE GENOMIC DNA]</scope>
    <source>
        <strain evidence="12 13">CECT 5831</strain>
    </source>
</reference>
<feature type="binding site" evidence="11">
    <location>
        <position position="61"/>
    </location>
    <ligand>
        <name>substrate</name>
    </ligand>
</feature>
<dbReference type="PRINTS" id="PR01100">
    <property type="entry name" value="SHIKIMTKNASE"/>
</dbReference>
<evidence type="ECO:0000313" key="13">
    <source>
        <dbReference type="Proteomes" id="UP000517523"/>
    </source>
</evidence>
<feature type="binding site" evidence="11">
    <location>
        <position position="84"/>
    </location>
    <ligand>
        <name>substrate</name>
    </ligand>
</feature>
<name>A0A839TLP6_9BACL</name>
<feature type="binding site" evidence="11">
    <location>
        <begin position="15"/>
        <end position="20"/>
    </location>
    <ligand>
        <name>ATP</name>
        <dbReference type="ChEBI" id="CHEBI:30616"/>
    </ligand>
</feature>
<dbReference type="GO" id="GO:0009073">
    <property type="term" value="P:aromatic amino acid family biosynthetic process"/>
    <property type="evidence" value="ECO:0007669"/>
    <property type="project" value="UniProtKB-KW"/>
</dbReference>
<organism evidence="12 13">
    <name type="scientific">Paenibacillus rhizosphaerae</name>
    <dbReference type="NCBI Taxonomy" id="297318"/>
    <lineage>
        <taxon>Bacteria</taxon>
        <taxon>Bacillati</taxon>
        <taxon>Bacillota</taxon>
        <taxon>Bacilli</taxon>
        <taxon>Bacillales</taxon>
        <taxon>Paenibacillaceae</taxon>
        <taxon>Paenibacillus</taxon>
    </lineage>
</organism>
<dbReference type="CDD" id="cd00464">
    <property type="entry name" value="SK"/>
    <property type="match status" value="1"/>
</dbReference>
<dbReference type="PROSITE" id="PS01128">
    <property type="entry name" value="SHIKIMATE_KINASE"/>
    <property type="match status" value="1"/>
</dbReference>
<keyword evidence="4 11" id="KW-0028">Amino-acid biosynthesis</keyword>
<dbReference type="PANTHER" id="PTHR21087:SF16">
    <property type="entry name" value="SHIKIMATE KINASE 1, CHLOROPLASTIC"/>
    <property type="match status" value="1"/>
</dbReference>
<comment type="subcellular location">
    <subcellularLocation>
        <location evidence="11">Cytoplasm</location>
    </subcellularLocation>
</comment>
<dbReference type="GO" id="GO:0005829">
    <property type="term" value="C:cytosol"/>
    <property type="evidence" value="ECO:0007669"/>
    <property type="project" value="TreeGrafter"/>
</dbReference>
<feature type="binding site" evidence="11">
    <location>
        <position position="140"/>
    </location>
    <ligand>
        <name>substrate</name>
    </ligand>
</feature>
<evidence type="ECO:0000256" key="6">
    <source>
        <dbReference type="ARBA" id="ARBA00022741"/>
    </source>
</evidence>
<comment type="similarity">
    <text evidence="2 11">Belongs to the shikimate kinase family.</text>
</comment>
<evidence type="ECO:0000256" key="9">
    <source>
        <dbReference type="ARBA" id="ARBA00023141"/>
    </source>
</evidence>
<keyword evidence="11" id="KW-0460">Magnesium</keyword>
<dbReference type="UniPathway" id="UPA00053">
    <property type="reaction ID" value="UER00088"/>
</dbReference>
<comment type="caution">
    <text evidence="12">The sequence shown here is derived from an EMBL/GenBank/DDBJ whole genome shotgun (WGS) entry which is preliminary data.</text>
</comment>
<keyword evidence="6 11" id="KW-0547">Nucleotide-binding</keyword>
<evidence type="ECO:0000256" key="5">
    <source>
        <dbReference type="ARBA" id="ARBA00022679"/>
    </source>
</evidence>
<evidence type="ECO:0000256" key="10">
    <source>
        <dbReference type="ARBA" id="ARBA00048567"/>
    </source>
</evidence>
<keyword evidence="8 11" id="KW-0067">ATP-binding</keyword>
<sequence>MNRTKQNIILIGMMGTGKSTVGDLLAMELGYRLIDLDAAVVEKAGMTIPEIFERHGEKHFRELENETLRQVLASGERVIVATGGGAVLRPDNCELMLQGGLVVALTADAEHIIARVQGDRNRPLLAGNAEERVRTLLEERKDAYRFAHCTVDTSALAAEEVMRAILAHYRV</sequence>
<dbReference type="GO" id="GO:0005524">
    <property type="term" value="F:ATP binding"/>
    <property type="evidence" value="ECO:0007669"/>
    <property type="project" value="UniProtKB-UniRule"/>
</dbReference>
<comment type="caution">
    <text evidence="11">Lacks conserved residue(s) required for the propagation of feature annotation.</text>
</comment>
<keyword evidence="5 11" id="KW-0808">Transferase</keyword>
<evidence type="ECO:0000256" key="1">
    <source>
        <dbReference type="ARBA" id="ARBA00004842"/>
    </source>
</evidence>
<evidence type="ECO:0000256" key="3">
    <source>
        <dbReference type="ARBA" id="ARBA00012154"/>
    </source>
</evidence>
<dbReference type="HAMAP" id="MF_00109">
    <property type="entry name" value="Shikimate_kinase"/>
    <property type="match status" value="1"/>
</dbReference>
<dbReference type="Pfam" id="PF01202">
    <property type="entry name" value="SKI"/>
    <property type="match status" value="1"/>
</dbReference>
<protein>
    <recommendedName>
        <fullName evidence="3 11">Shikimate kinase</fullName>
        <shortName evidence="11">SK</shortName>
        <ecNumber evidence="3 11">2.7.1.71</ecNumber>
    </recommendedName>
</protein>
<evidence type="ECO:0000256" key="11">
    <source>
        <dbReference type="HAMAP-Rule" id="MF_00109"/>
    </source>
</evidence>
<evidence type="ECO:0000256" key="4">
    <source>
        <dbReference type="ARBA" id="ARBA00022605"/>
    </source>
</evidence>
<gene>
    <name evidence="11" type="primary">aroK</name>
    <name evidence="12" type="ORF">FHS19_002077</name>
</gene>
<feature type="binding site" evidence="11">
    <location>
        <position position="19"/>
    </location>
    <ligand>
        <name>Mg(2+)</name>
        <dbReference type="ChEBI" id="CHEBI:18420"/>
    </ligand>
</feature>
<dbReference type="AlphaFoldDB" id="A0A839TLP6"/>
<comment type="cofactor">
    <cofactor evidence="11">
        <name>Mg(2+)</name>
        <dbReference type="ChEBI" id="CHEBI:18420"/>
    </cofactor>
    <text evidence="11">Binds 1 Mg(2+) ion per subunit.</text>
</comment>
<dbReference type="GO" id="GO:0008652">
    <property type="term" value="P:amino acid biosynthetic process"/>
    <property type="evidence" value="ECO:0007669"/>
    <property type="project" value="UniProtKB-KW"/>
</dbReference>
<dbReference type="Proteomes" id="UP000517523">
    <property type="component" value="Unassembled WGS sequence"/>
</dbReference>
<feature type="binding site" evidence="11">
    <location>
        <position position="37"/>
    </location>
    <ligand>
        <name>substrate</name>
    </ligand>
</feature>
<dbReference type="GO" id="GO:0009423">
    <property type="term" value="P:chorismate biosynthetic process"/>
    <property type="evidence" value="ECO:0007669"/>
    <property type="project" value="UniProtKB-UniRule"/>
</dbReference>
<dbReference type="InterPro" id="IPR027417">
    <property type="entry name" value="P-loop_NTPase"/>
</dbReference>
<keyword evidence="11" id="KW-0479">Metal-binding</keyword>
<proteinExistence type="inferred from homology"/>
<dbReference type="InterPro" id="IPR000623">
    <property type="entry name" value="Shikimate_kinase/TSH1"/>
</dbReference>
<dbReference type="SUPFAM" id="SSF52540">
    <property type="entry name" value="P-loop containing nucleoside triphosphate hydrolases"/>
    <property type="match status" value="1"/>
</dbReference>
<feature type="binding site" evidence="11">
    <location>
        <position position="122"/>
    </location>
    <ligand>
        <name>ATP</name>
        <dbReference type="ChEBI" id="CHEBI:30616"/>
    </ligand>
</feature>
<comment type="pathway">
    <text evidence="1 11">Metabolic intermediate biosynthesis; chorismate biosynthesis; chorismate from D-erythrose 4-phosphate and phosphoenolpyruvate: step 5/7.</text>
</comment>
<comment type="function">
    <text evidence="11">Catalyzes the specific phosphorylation of the 3-hydroxyl group of shikimic acid using ATP as a cosubstrate.</text>
</comment>
<accession>A0A839TLP6</accession>
<keyword evidence="11" id="KW-0963">Cytoplasm</keyword>
<dbReference type="Gene3D" id="3.40.50.300">
    <property type="entry name" value="P-loop containing nucleotide triphosphate hydrolases"/>
    <property type="match status" value="1"/>
</dbReference>